<dbReference type="EMBL" id="BGPR01000435">
    <property type="protein sequence ID" value="GBM19995.1"/>
    <property type="molecule type" value="Genomic_DNA"/>
</dbReference>
<feature type="region of interest" description="Disordered" evidence="1">
    <location>
        <begin position="201"/>
        <end position="230"/>
    </location>
</feature>
<evidence type="ECO:0000256" key="1">
    <source>
        <dbReference type="SAM" id="MobiDB-lite"/>
    </source>
</evidence>
<feature type="compositionally biased region" description="Polar residues" evidence="1">
    <location>
        <begin position="86"/>
        <end position="95"/>
    </location>
</feature>
<feature type="compositionally biased region" description="Polar residues" evidence="1">
    <location>
        <begin position="102"/>
        <end position="123"/>
    </location>
</feature>
<organism evidence="3 4">
    <name type="scientific">Araneus ventricosus</name>
    <name type="common">Orbweaver spider</name>
    <name type="synonym">Epeira ventricosa</name>
    <dbReference type="NCBI Taxonomy" id="182803"/>
    <lineage>
        <taxon>Eukaryota</taxon>
        <taxon>Metazoa</taxon>
        <taxon>Ecdysozoa</taxon>
        <taxon>Arthropoda</taxon>
        <taxon>Chelicerata</taxon>
        <taxon>Arachnida</taxon>
        <taxon>Araneae</taxon>
        <taxon>Araneomorphae</taxon>
        <taxon>Entelegynae</taxon>
        <taxon>Araneoidea</taxon>
        <taxon>Araneidae</taxon>
        <taxon>Araneus</taxon>
    </lineage>
</organism>
<dbReference type="GO" id="GO:0006325">
    <property type="term" value="P:chromatin organization"/>
    <property type="evidence" value="ECO:0007669"/>
    <property type="project" value="TreeGrafter"/>
</dbReference>
<sequence>MADVLENTLSGSIPKDVLFEWLKTNKSEITNLNAVDNYEFVVYFLNYMKEKCSWLSARAEKANEIISSDKTYVPKPFCLPAKKEASPQSERNSVPFSERESSPQSERNSVSLSKKESIPQSEKNWVPLTKKGQFLQLEKNWVSLAEKGRSPLTERNSFSAAQRTNNFDHAGRTRDAKNEKQICYKEGLNKKAQVLTLGCTPYQQKRREKNSKNGNAQKHKSLLTKPNVSSCSEFPSIGNNPNYSDLNSFEAFPPLGAKVEDVKSRRRITPTPVQMVSSGSSKFGTPRFELPSSKVQNEAFRMHEGSLQEQSSDLQHERELLKQTRGRLSKPPTDFFQNDVKALDIKDSRDKTPPDPYILPEPLSISMIEELSVFIDIYEFLLTNCFISNITSELYFLFEIITAKVSVKDIPKETNVFSSVHNCIYFATSVLFKQCHLLYLLDNTTLTTLLEIPYLCKFSPQLVSRVQLYVMVTENSAGSLPSLKRVPFHLDDDSRINFPDDNSFICFKKQRDLFYELLREWQEQAADSRHQERFSRRAKQLISLGPGTLNMYHLARLIQSQLIASCMCFEVNEVYDEVLNDMQKNYPEKFKKLQERFLTPSRAGGLVPPPSFYGIQGFFSELIVSASSPVLNQHLLNIFVCKILEMNSIDILSDGELSSLGSLKEKYIFLLHTLRLLGKFLGYLQFLPHSFGQKIPSQIAECHLEFRKYEVPPIDLPNLLKKAITNNHVILTVPWVVEYLSLMDPLAVHLEYIQESLKILIDIYKWNCLPVNGIHSFLFLHLIIGWLLDVLQYPKKHQLLLQPISIQYPETSSRGLDTVAVIDKQLIHSCCPYLIEFKVLVFNFLNDVKCKREARKITPLSTTKQPGTSLSSKQKLELELEENFFSLHSSSLKKTSDFIAERMASKVIGKIRSEVTKSKLSVVQEVINMEQYKTICASNTIDSVKQQQIQNLVDISVKEMYNNICCKVDILTKNARKDIKNLLFILLPDDTNSSVIEMCGAISFRQSAMKITDWCDSNLLLDAMKLDVKSKIVHLSKCDNDITSNQVNIGSLISKMKLMTVKIHSKSERYSNELLLSVCDNIIQCIEERTPTLLKKVLVTLSVDLCIALIVYFPENCYDEVTHKFTDLWLKYSKKFLPENLFLCPQNIRLDLKTWYGTISKFMTLLDLHHVKPYTKFGELSLEKFKPGGCTIFLNLNPF</sequence>
<dbReference type="PANTHER" id="PTHR28678">
    <property type="entry name" value="CODANIN-1"/>
    <property type="match status" value="1"/>
</dbReference>
<feature type="domain" description="Codanin-1 C-terminal" evidence="2">
    <location>
        <begin position="817"/>
        <end position="918"/>
    </location>
</feature>
<protein>
    <submittedName>
        <fullName evidence="3">Codanin-1</fullName>
    </submittedName>
</protein>
<dbReference type="InterPro" id="IPR040031">
    <property type="entry name" value="Codanin-1"/>
</dbReference>
<evidence type="ECO:0000259" key="2">
    <source>
        <dbReference type="Pfam" id="PF15296"/>
    </source>
</evidence>
<dbReference type="InterPro" id="IPR028171">
    <property type="entry name" value="Codanin-1_C"/>
</dbReference>
<dbReference type="PANTHER" id="PTHR28678:SF1">
    <property type="entry name" value="CODANIN-1"/>
    <property type="match status" value="1"/>
</dbReference>
<feature type="compositionally biased region" description="Polar residues" evidence="1">
    <location>
        <begin position="153"/>
        <end position="167"/>
    </location>
</feature>
<evidence type="ECO:0000313" key="4">
    <source>
        <dbReference type="Proteomes" id="UP000499080"/>
    </source>
</evidence>
<dbReference type="AlphaFoldDB" id="A0A4Y2DWL4"/>
<accession>A0A4Y2DWL4</accession>
<feature type="region of interest" description="Disordered" evidence="1">
    <location>
        <begin position="153"/>
        <end position="177"/>
    </location>
</feature>
<dbReference type="Pfam" id="PF15296">
    <property type="entry name" value="Codanin-1_C"/>
    <property type="match status" value="1"/>
</dbReference>
<proteinExistence type="predicted"/>
<dbReference type="GO" id="GO:0005634">
    <property type="term" value="C:nucleus"/>
    <property type="evidence" value="ECO:0007669"/>
    <property type="project" value="TreeGrafter"/>
</dbReference>
<feature type="region of interest" description="Disordered" evidence="1">
    <location>
        <begin position="83"/>
        <end position="123"/>
    </location>
</feature>
<gene>
    <name evidence="3" type="primary">Cdan1</name>
    <name evidence="3" type="ORF">AVEN_77916_1</name>
</gene>
<name>A0A4Y2DWL4_ARAVE</name>
<comment type="caution">
    <text evidence="3">The sequence shown here is derived from an EMBL/GenBank/DDBJ whole genome shotgun (WGS) entry which is preliminary data.</text>
</comment>
<dbReference type="OrthoDB" id="20982at2759"/>
<keyword evidence="4" id="KW-1185">Reference proteome</keyword>
<reference evidence="3 4" key="1">
    <citation type="journal article" date="2019" name="Sci. Rep.">
        <title>Orb-weaving spider Araneus ventricosus genome elucidates the spidroin gene catalogue.</title>
        <authorList>
            <person name="Kono N."/>
            <person name="Nakamura H."/>
            <person name="Ohtoshi R."/>
            <person name="Moran D.A.P."/>
            <person name="Shinohara A."/>
            <person name="Yoshida Y."/>
            <person name="Fujiwara M."/>
            <person name="Mori M."/>
            <person name="Tomita M."/>
            <person name="Arakawa K."/>
        </authorList>
    </citation>
    <scope>NUCLEOTIDE SEQUENCE [LARGE SCALE GENOMIC DNA]</scope>
</reference>
<dbReference type="Proteomes" id="UP000499080">
    <property type="component" value="Unassembled WGS sequence"/>
</dbReference>
<evidence type="ECO:0000313" key="3">
    <source>
        <dbReference type="EMBL" id="GBM19995.1"/>
    </source>
</evidence>